<evidence type="ECO:0000313" key="1">
    <source>
        <dbReference type="EMBL" id="MBA0790901.1"/>
    </source>
</evidence>
<accession>A0A7J9G0H3</accession>
<protein>
    <submittedName>
        <fullName evidence="1">Uncharacterized protein</fullName>
    </submittedName>
</protein>
<sequence length="29" mass="3495">MGRMHSRGLVFCSYTLKTILQFYLVLNRF</sequence>
<keyword evidence="2" id="KW-1185">Reference proteome</keyword>
<dbReference type="EMBL" id="JABFAD010000001">
    <property type="protein sequence ID" value="MBA0790901.1"/>
    <property type="molecule type" value="Genomic_DNA"/>
</dbReference>
<dbReference type="AlphaFoldDB" id="A0A7J9G0H3"/>
<evidence type="ECO:0000313" key="2">
    <source>
        <dbReference type="Proteomes" id="UP000593560"/>
    </source>
</evidence>
<dbReference type="Proteomes" id="UP000593560">
    <property type="component" value="Unassembled WGS sequence"/>
</dbReference>
<organism evidence="1 2">
    <name type="scientific">Gossypium harknessii</name>
    <dbReference type="NCBI Taxonomy" id="34285"/>
    <lineage>
        <taxon>Eukaryota</taxon>
        <taxon>Viridiplantae</taxon>
        <taxon>Streptophyta</taxon>
        <taxon>Embryophyta</taxon>
        <taxon>Tracheophyta</taxon>
        <taxon>Spermatophyta</taxon>
        <taxon>Magnoliopsida</taxon>
        <taxon>eudicotyledons</taxon>
        <taxon>Gunneridae</taxon>
        <taxon>Pentapetalae</taxon>
        <taxon>rosids</taxon>
        <taxon>malvids</taxon>
        <taxon>Malvales</taxon>
        <taxon>Malvaceae</taxon>
        <taxon>Malvoideae</taxon>
        <taxon>Gossypium</taxon>
    </lineage>
</organism>
<reference evidence="1 2" key="1">
    <citation type="journal article" date="2019" name="Genome Biol. Evol.">
        <title>Insights into the evolution of the New World diploid cottons (Gossypium, subgenus Houzingenia) based on genome sequencing.</title>
        <authorList>
            <person name="Grover C.E."/>
            <person name="Arick M.A. 2nd"/>
            <person name="Thrash A."/>
            <person name="Conover J.L."/>
            <person name="Sanders W.S."/>
            <person name="Peterson D.G."/>
            <person name="Frelichowski J.E."/>
            <person name="Scheffler J.A."/>
            <person name="Scheffler B.E."/>
            <person name="Wendel J.F."/>
        </authorList>
    </citation>
    <scope>NUCLEOTIDE SEQUENCE [LARGE SCALE GENOMIC DNA]</scope>
    <source>
        <strain evidence="1">0</strain>
        <tissue evidence="1">Leaf</tissue>
    </source>
</reference>
<comment type="caution">
    <text evidence="1">The sequence shown here is derived from an EMBL/GenBank/DDBJ whole genome shotgun (WGS) entry which is preliminary data.</text>
</comment>
<name>A0A7J9G0H3_9ROSI</name>
<proteinExistence type="predicted"/>
<gene>
    <name evidence="1" type="ORF">Gohar_015515</name>
</gene>